<comment type="caution">
    <text evidence="1">The sequence shown here is derived from an EMBL/GenBank/DDBJ whole genome shotgun (WGS) entry which is preliminary data.</text>
</comment>
<gene>
    <name evidence="1" type="ORF">NE237_004186</name>
</gene>
<protein>
    <submittedName>
        <fullName evidence="1">Uncharacterized protein</fullName>
    </submittedName>
</protein>
<organism evidence="1 2">
    <name type="scientific">Protea cynaroides</name>
    <dbReference type="NCBI Taxonomy" id="273540"/>
    <lineage>
        <taxon>Eukaryota</taxon>
        <taxon>Viridiplantae</taxon>
        <taxon>Streptophyta</taxon>
        <taxon>Embryophyta</taxon>
        <taxon>Tracheophyta</taxon>
        <taxon>Spermatophyta</taxon>
        <taxon>Magnoliopsida</taxon>
        <taxon>Proteales</taxon>
        <taxon>Proteaceae</taxon>
        <taxon>Protea</taxon>
    </lineage>
</organism>
<reference evidence="1" key="1">
    <citation type="journal article" date="2023" name="Plant J.">
        <title>The genome of the king protea, Protea cynaroides.</title>
        <authorList>
            <person name="Chang J."/>
            <person name="Duong T.A."/>
            <person name="Schoeman C."/>
            <person name="Ma X."/>
            <person name="Roodt D."/>
            <person name="Barker N."/>
            <person name="Li Z."/>
            <person name="Van de Peer Y."/>
            <person name="Mizrachi E."/>
        </authorList>
    </citation>
    <scope>NUCLEOTIDE SEQUENCE</scope>
    <source>
        <tissue evidence="1">Young leaves</tissue>
    </source>
</reference>
<dbReference type="AlphaFoldDB" id="A0A9Q0KIE1"/>
<name>A0A9Q0KIE1_9MAGN</name>
<evidence type="ECO:0000313" key="1">
    <source>
        <dbReference type="EMBL" id="KAJ4971087.1"/>
    </source>
</evidence>
<dbReference type="EMBL" id="JAMYWD010000005">
    <property type="protein sequence ID" value="KAJ4971087.1"/>
    <property type="molecule type" value="Genomic_DNA"/>
</dbReference>
<keyword evidence="2" id="KW-1185">Reference proteome</keyword>
<proteinExistence type="predicted"/>
<evidence type="ECO:0000313" key="2">
    <source>
        <dbReference type="Proteomes" id="UP001141806"/>
    </source>
</evidence>
<dbReference type="Proteomes" id="UP001141806">
    <property type="component" value="Unassembled WGS sequence"/>
</dbReference>
<sequence>MFLLEETELFTQLSIHNFEVLAMDTECSREAEPDTAVMSSQSSPICFFEQVIWLLSTYSTQVDQPTWEGEGVSFYSLRASAMSSAMVKQEEIQFPKANTTILANQRITVHASAMVILHPLPMILPNSYQPTSIPI</sequence>
<accession>A0A9Q0KIE1</accession>